<reference evidence="2 3" key="1">
    <citation type="submission" date="2024-02" db="EMBL/GenBank/DDBJ databases">
        <authorList>
            <person name="Chen Y."/>
            <person name="Shah S."/>
            <person name="Dougan E. K."/>
            <person name="Thang M."/>
            <person name="Chan C."/>
        </authorList>
    </citation>
    <scope>NUCLEOTIDE SEQUENCE [LARGE SCALE GENOMIC DNA]</scope>
</reference>
<evidence type="ECO:0000256" key="1">
    <source>
        <dbReference type="SAM" id="Phobius"/>
    </source>
</evidence>
<dbReference type="Proteomes" id="UP001642484">
    <property type="component" value="Unassembled WGS sequence"/>
</dbReference>
<comment type="caution">
    <text evidence="2">The sequence shown here is derived from an EMBL/GenBank/DDBJ whole genome shotgun (WGS) entry which is preliminary data.</text>
</comment>
<keyword evidence="3" id="KW-1185">Reference proteome</keyword>
<accession>A0ABP0R498</accession>
<sequence>MAVIFDGKASDRSLPKSRWILSAPGSWKQTARRLFIAAGHLNANLQQQTVKVCGLEKFLANLRMDISLVERQIEILQCDRRALLLALQEGEEHFLLEEELTLSRIVSRRLRQLDTLRDRILEQQRNAQHAGLSVLSARQREMAALHRKQVAKAEADRHEDEYHEELLESSCALQLAYLDFVHSEAARCRKFITGMMMWSIATLVVVDMAFRMMDFPQLS</sequence>
<keyword evidence="1" id="KW-0812">Transmembrane</keyword>
<proteinExistence type="predicted"/>
<evidence type="ECO:0000313" key="3">
    <source>
        <dbReference type="Proteomes" id="UP001642484"/>
    </source>
</evidence>
<name>A0ABP0R498_9DINO</name>
<dbReference type="EMBL" id="CAXAMN010025339">
    <property type="protein sequence ID" value="CAK9094450.1"/>
    <property type="molecule type" value="Genomic_DNA"/>
</dbReference>
<gene>
    <name evidence="2" type="ORF">CCMP2556_LOCUS45047</name>
</gene>
<keyword evidence="1" id="KW-0472">Membrane</keyword>
<evidence type="ECO:0000313" key="2">
    <source>
        <dbReference type="EMBL" id="CAK9094450.1"/>
    </source>
</evidence>
<feature type="transmembrane region" description="Helical" evidence="1">
    <location>
        <begin position="191"/>
        <end position="210"/>
    </location>
</feature>
<organism evidence="2 3">
    <name type="scientific">Durusdinium trenchii</name>
    <dbReference type="NCBI Taxonomy" id="1381693"/>
    <lineage>
        <taxon>Eukaryota</taxon>
        <taxon>Sar</taxon>
        <taxon>Alveolata</taxon>
        <taxon>Dinophyceae</taxon>
        <taxon>Suessiales</taxon>
        <taxon>Symbiodiniaceae</taxon>
        <taxon>Durusdinium</taxon>
    </lineage>
</organism>
<keyword evidence="1" id="KW-1133">Transmembrane helix</keyword>
<protein>
    <submittedName>
        <fullName evidence="2">Uncharacterized protein</fullName>
    </submittedName>
</protein>